<evidence type="ECO:0000256" key="9">
    <source>
        <dbReference type="ARBA" id="ARBA00032610"/>
    </source>
</evidence>
<evidence type="ECO:0000256" key="5">
    <source>
        <dbReference type="ARBA" id="ARBA00013187"/>
    </source>
</evidence>
<comment type="catalytic activity">
    <reaction evidence="11">
        <text>6-carboxyhexanoyl-[ACP] + L-alanine + H(+) = (8S)-8-amino-7-oxononanoate + holo-[ACP] + CO2</text>
        <dbReference type="Rhea" id="RHEA:42288"/>
        <dbReference type="Rhea" id="RHEA-COMP:9685"/>
        <dbReference type="Rhea" id="RHEA-COMP:9955"/>
        <dbReference type="ChEBI" id="CHEBI:15378"/>
        <dbReference type="ChEBI" id="CHEBI:16526"/>
        <dbReference type="ChEBI" id="CHEBI:57972"/>
        <dbReference type="ChEBI" id="CHEBI:64479"/>
        <dbReference type="ChEBI" id="CHEBI:78846"/>
        <dbReference type="ChEBI" id="CHEBI:149468"/>
        <dbReference type="EC" id="2.3.1.47"/>
    </reaction>
</comment>
<keyword evidence="15" id="KW-1185">Reference proteome</keyword>
<reference evidence="14 15" key="1">
    <citation type="submission" date="2018-08" db="EMBL/GenBank/DDBJ databases">
        <title>Genomic Encyclopedia of Type Strains, Phase IV (KMG-IV): sequencing the most valuable type-strain genomes for metagenomic binning, comparative biology and taxonomic classification.</title>
        <authorList>
            <person name="Goeker M."/>
        </authorList>
    </citation>
    <scope>NUCLEOTIDE SEQUENCE [LARGE SCALE GENOMIC DNA]</scope>
    <source>
        <strain evidence="14 15">DSM 25527</strain>
    </source>
</reference>
<dbReference type="InterPro" id="IPR050087">
    <property type="entry name" value="AON_synthase_class-II"/>
</dbReference>
<evidence type="ECO:0000256" key="6">
    <source>
        <dbReference type="ARBA" id="ARBA00022679"/>
    </source>
</evidence>
<dbReference type="PANTHER" id="PTHR13693">
    <property type="entry name" value="CLASS II AMINOTRANSFERASE/8-AMINO-7-OXONONANOATE SYNTHASE"/>
    <property type="match status" value="1"/>
</dbReference>
<evidence type="ECO:0000256" key="1">
    <source>
        <dbReference type="ARBA" id="ARBA00001933"/>
    </source>
</evidence>
<evidence type="ECO:0000259" key="13">
    <source>
        <dbReference type="Pfam" id="PF00155"/>
    </source>
</evidence>
<sequence length="374" mass="38721">MSLLAPYHADLDRLAAANRRRALQPRTGADFSSNDYLGLADSAALADAARAALARGVPVGSGGSRLLRGNHAEHEALEAEAAQRFGAEAALFFATGYAANVALLSALPQTGDRIFHDALIHASAHDGMRLARCDAQPVPHNDADAVADAIAAWRHAGGTGRPWIVVESLYSMDGDRAPIAALAEIADANGGFLVIDEAHATGVFGAHGRGLAEGFEGRENVITLHTFGKALGTEGALLCLPRVLADFLINRGRGFIFSTAPSPLIAAVGRAALRLACDNPAPRARLAALIGYAQDRLARHGAVASGSQIMPLILGDDATTMRAAGALQASGLDVRGIRPPTVPASTARLRISITLNVDDAAIDRLDAALAEALA</sequence>
<evidence type="ECO:0000256" key="7">
    <source>
        <dbReference type="ARBA" id="ARBA00022756"/>
    </source>
</evidence>
<comment type="subunit">
    <text evidence="4">Homodimer.</text>
</comment>
<gene>
    <name evidence="14" type="ORF">DFR49_1194</name>
</gene>
<comment type="pathway">
    <text evidence="2">Cofactor biosynthesis; biotin biosynthesis.</text>
</comment>
<name>A0A397PAP9_9SPHN</name>
<dbReference type="Gene3D" id="3.90.1150.10">
    <property type="entry name" value="Aspartate Aminotransferase, domain 1"/>
    <property type="match status" value="1"/>
</dbReference>
<evidence type="ECO:0000256" key="11">
    <source>
        <dbReference type="ARBA" id="ARBA00047715"/>
    </source>
</evidence>
<dbReference type="SUPFAM" id="SSF53383">
    <property type="entry name" value="PLP-dependent transferases"/>
    <property type="match status" value="1"/>
</dbReference>
<protein>
    <recommendedName>
        <fullName evidence="5">8-amino-7-oxononanoate synthase</fullName>
        <ecNumber evidence="5">2.3.1.47</ecNumber>
    </recommendedName>
    <alternativeName>
        <fullName evidence="9">7-keto-8-amino-pelargonic acid synthase</fullName>
    </alternativeName>
    <alternativeName>
        <fullName evidence="10">8-amino-7-ketopelargonate synthase</fullName>
    </alternativeName>
</protein>
<dbReference type="InterPro" id="IPR001917">
    <property type="entry name" value="Aminotrans_II_pyridoxalP_BS"/>
</dbReference>
<evidence type="ECO:0000313" key="14">
    <source>
        <dbReference type="EMBL" id="RIA46646.1"/>
    </source>
</evidence>
<evidence type="ECO:0000256" key="3">
    <source>
        <dbReference type="ARBA" id="ARBA00010008"/>
    </source>
</evidence>
<proteinExistence type="inferred from homology"/>
<dbReference type="PANTHER" id="PTHR13693:SF100">
    <property type="entry name" value="8-AMINO-7-OXONONANOATE SYNTHASE"/>
    <property type="match status" value="1"/>
</dbReference>
<evidence type="ECO:0000256" key="2">
    <source>
        <dbReference type="ARBA" id="ARBA00004746"/>
    </source>
</evidence>
<organism evidence="14 15">
    <name type="scientific">Hephaestia caeni</name>
    <dbReference type="NCBI Taxonomy" id="645617"/>
    <lineage>
        <taxon>Bacteria</taxon>
        <taxon>Pseudomonadati</taxon>
        <taxon>Pseudomonadota</taxon>
        <taxon>Alphaproteobacteria</taxon>
        <taxon>Sphingomonadales</taxon>
        <taxon>Sphingomonadaceae</taxon>
        <taxon>Hephaestia</taxon>
    </lineage>
</organism>
<dbReference type="InterPro" id="IPR015422">
    <property type="entry name" value="PyrdxlP-dep_Trfase_small"/>
</dbReference>
<dbReference type="PROSITE" id="PS00599">
    <property type="entry name" value="AA_TRANSFER_CLASS_2"/>
    <property type="match status" value="1"/>
</dbReference>
<dbReference type="Pfam" id="PF00155">
    <property type="entry name" value="Aminotran_1_2"/>
    <property type="match status" value="1"/>
</dbReference>
<dbReference type="GO" id="GO:0008710">
    <property type="term" value="F:8-amino-7-oxononanoate synthase activity"/>
    <property type="evidence" value="ECO:0007669"/>
    <property type="project" value="UniProtKB-EC"/>
</dbReference>
<keyword evidence="7" id="KW-0093">Biotin biosynthesis</keyword>
<dbReference type="InterPro" id="IPR015421">
    <property type="entry name" value="PyrdxlP-dep_Trfase_major"/>
</dbReference>
<comment type="cofactor">
    <cofactor evidence="1 12">
        <name>pyridoxal 5'-phosphate</name>
        <dbReference type="ChEBI" id="CHEBI:597326"/>
    </cofactor>
</comment>
<evidence type="ECO:0000256" key="8">
    <source>
        <dbReference type="ARBA" id="ARBA00022898"/>
    </source>
</evidence>
<evidence type="ECO:0000256" key="4">
    <source>
        <dbReference type="ARBA" id="ARBA00011738"/>
    </source>
</evidence>
<dbReference type="GO" id="GO:0009102">
    <property type="term" value="P:biotin biosynthetic process"/>
    <property type="evidence" value="ECO:0007669"/>
    <property type="project" value="UniProtKB-KW"/>
</dbReference>
<evidence type="ECO:0000313" key="15">
    <source>
        <dbReference type="Proteomes" id="UP000266568"/>
    </source>
</evidence>
<dbReference type="RefSeq" id="WP_119034733.1">
    <property type="nucleotide sequence ID" value="NZ_QXDC01000002.1"/>
</dbReference>
<dbReference type="GO" id="GO:0030170">
    <property type="term" value="F:pyridoxal phosphate binding"/>
    <property type="evidence" value="ECO:0007669"/>
    <property type="project" value="InterPro"/>
</dbReference>
<comment type="similarity">
    <text evidence="3">Belongs to the class-II pyridoxal-phosphate-dependent aminotransferase family. BioF subfamily.</text>
</comment>
<accession>A0A397PAP9</accession>
<dbReference type="Proteomes" id="UP000266568">
    <property type="component" value="Unassembled WGS sequence"/>
</dbReference>
<comment type="caution">
    <text evidence="14">The sequence shown here is derived from an EMBL/GenBank/DDBJ whole genome shotgun (WGS) entry which is preliminary data.</text>
</comment>
<evidence type="ECO:0000256" key="12">
    <source>
        <dbReference type="RuleBase" id="RU003693"/>
    </source>
</evidence>
<dbReference type="AlphaFoldDB" id="A0A397PAP9"/>
<dbReference type="Gene3D" id="3.40.640.10">
    <property type="entry name" value="Type I PLP-dependent aspartate aminotransferase-like (Major domain)"/>
    <property type="match status" value="1"/>
</dbReference>
<dbReference type="EMBL" id="QXDC01000002">
    <property type="protein sequence ID" value="RIA46646.1"/>
    <property type="molecule type" value="Genomic_DNA"/>
</dbReference>
<keyword evidence="8 12" id="KW-0663">Pyridoxal phosphate</keyword>
<keyword evidence="6" id="KW-0808">Transferase</keyword>
<evidence type="ECO:0000256" key="10">
    <source>
        <dbReference type="ARBA" id="ARBA00033381"/>
    </source>
</evidence>
<dbReference type="InterPro" id="IPR015424">
    <property type="entry name" value="PyrdxlP-dep_Trfase"/>
</dbReference>
<dbReference type="OrthoDB" id="9807157at2"/>
<dbReference type="InterPro" id="IPR004839">
    <property type="entry name" value="Aminotransferase_I/II_large"/>
</dbReference>
<dbReference type="EC" id="2.3.1.47" evidence="5"/>
<feature type="domain" description="Aminotransferase class I/classII large" evidence="13">
    <location>
        <begin position="30"/>
        <end position="365"/>
    </location>
</feature>